<dbReference type="SUPFAM" id="SSF64263">
    <property type="entry name" value="Prokaryotic ribosomal protein L17"/>
    <property type="match status" value="1"/>
</dbReference>
<evidence type="ECO:0000256" key="6">
    <source>
        <dbReference type="RuleBase" id="RU000661"/>
    </source>
</evidence>
<keyword evidence="2 5" id="KW-0689">Ribosomal protein</keyword>
<dbReference type="Pfam" id="PF01196">
    <property type="entry name" value="Ribosomal_L17"/>
    <property type="match status" value="1"/>
</dbReference>
<organism evidence="8 9">
    <name type="scientific">Citrifermentans bremense</name>
    <dbReference type="NCBI Taxonomy" id="60035"/>
    <lineage>
        <taxon>Bacteria</taxon>
        <taxon>Pseudomonadati</taxon>
        <taxon>Thermodesulfobacteriota</taxon>
        <taxon>Desulfuromonadia</taxon>
        <taxon>Geobacterales</taxon>
        <taxon>Geobacteraceae</taxon>
        <taxon>Citrifermentans</taxon>
    </lineage>
</organism>
<evidence type="ECO:0000256" key="2">
    <source>
        <dbReference type="ARBA" id="ARBA00022980"/>
    </source>
</evidence>
<keyword evidence="9" id="KW-1185">Reference proteome</keyword>
<feature type="region of interest" description="Disordered" evidence="7">
    <location>
        <begin position="103"/>
        <end position="152"/>
    </location>
</feature>
<evidence type="ECO:0000256" key="3">
    <source>
        <dbReference type="ARBA" id="ARBA00023274"/>
    </source>
</evidence>
<evidence type="ECO:0000313" key="9">
    <source>
        <dbReference type="Proteomes" id="UP000515472"/>
    </source>
</evidence>
<dbReference type="InterPro" id="IPR000456">
    <property type="entry name" value="Ribosomal_bL17"/>
</dbReference>
<dbReference type="PROSITE" id="PS01167">
    <property type="entry name" value="RIBOSOMAL_L17"/>
    <property type="match status" value="1"/>
</dbReference>
<reference evidence="8 9" key="1">
    <citation type="submission" date="2020-06" db="EMBL/GenBank/DDBJ databases">
        <title>Interaction of electrochemicaly active bacteria, Geobacter bremensis R4 on different carbon anode.</title>
        <authorList>
            <person name="Meng L."/>
            <person name="Yoshida N."/>
        </authorList>
    </citation>
    <scope>NUCLEOTIDE SEQUENCE [LARGE SCALE GENOMIC DNA]</scope>
    <source>
        <strain evidence="8 9">R4</strain>
    </source>
</reference>
<dbReference type="PANTHER" id="PTHR14413:SF16">
    <property type="entry name" value="LARGE RIBOSOMAL SUBUNIT PROTEIN BL17M"/>
    <property type="match status" value="1"/>
</dbReference>
<dbReference type="GO" id="GO:0003735">
    <property type="term" value="F:structural constituent of ribosome"/>
    <property type="evidence" value="ECO:0007669"/>
    <property type="project" value="InterPro"/>
</dbReference>
<evidence type="ECO:0000313" key="8">
    <source>
        <dbReference type="EMBL" id="BCO11565.1"/>
    </source>
</evidence>
<keyword evidence="3 5" id="KW-0687">Ribonucleoprotein</keyword>
<dbReference type="Gene3D" id="3.90.1030.10">
    <property type="entry name" value="Ribosomal protein L17"/>
    <property type="match status" value="1"/>
</dbReference>
<dbReference type="Proteomes" id="UP000515472">
    <property type="component" value="Chromosome"/>
</dbReference>
<evidence type="ECO:0000256" key="5">
    <source>
        <dbReference type="RuleBase" id="RU000660"/>
    </source>
</evidence>
<comment type="similarity">
    <text evidence="1 5">Belongs to the bacterial ribosomal protein bL17 family.</text>
</comment>
<accession>A0A7R7J0D4</accession>
<gene>
    <name evidence="8" type="ORF">GEOBRER4_n3318</name>
</gene>
<evidence type="ECO:0000256" key="4">
    <source>
        <dbReference type="ARBA" id="ARBA00035494"/>
    </source>
</evidence>
<dbReference type="NCBIfam" id="TIGR00059">
    <property type="entry name" value="L17"/>
    <property type="match status" value="1"/>
</dbReference>
<sequence>MFRNMVTSFLQHEKITTTDAKAKELRSIAEKMITLGKRGDLHATRQAAAYIRDKKVVTKLFTEIAPRYTERPGGYTRIIKLGIRPGDNAPVSVLELVEAEMKPKKAAAKPAKAPKAAKAAPVAAAPAEEAPVAEAPVAEAPAAEEKEETTEA</sequence>
<feature type="compositionally biased region" description="Low complexity" evidence="7">
    <location>
        <begin position="108"/>
        <end position="141"/>
    </location>
</feature>
<dbReference type="InterPro" id="IPR047859">
    <property type="entry name" value="Ribosomal_bL17_CS"/>
</dbReference>
<dbReference type="InterPro" id="IPR036373">
    <property type="entry name" value="Ribosomal_bL17_sf"/>
</dbReference>
<name>A0A7R7J0D4_9BACT</name>
<dbReference type="GO" id="GO:0022625">
    <property type="term" value="C:cytosolic large ribosomal subunit"/>
    <property type="evidence" value="ECO:0007669"/>
    <property type="project" value="TreeGrafter"/>
</dbReference>
<dbReference type="GO" id="GO:0006412">
    <property type="term" value="P:translation"/>
    <property type="evidence" value="ECO:0007669"/>
    <property type="project" value="InterPro"/>
</dbReference>
<proteinExistence type="inferred from homology"/>
<protein>
    <recommendedName>
        <fullName evidence="4 6">50S ribosomal protein L17</fullName>
    </recommendedName>
</protein>
<evidence type="ECO:0000256" key="7">
    <source>
        <dbReference type="SAM" id="MobiDB-lite"/>
    </source>
</evidence>
<dbReference type="EMBL" id="AP023213">
    <property type="protein sequence ID" value="BCO11565.1"/>
    <property type="molecule type" value="Genomic_DNA"/>
</dbReference>
<evidence type="ECO:0000256" key="1">
    <source>
        <dbReference type="ARBA" id="ARBA00008777"/>
    </source>
</evidence>
<dbReference type="AlphaFoldDB" id="A0A7R7J0D4"/>
<dbReference type="PANTHER" id="PTHR14413">
    <property type="entry name" value="RIBOSOMAL PROTEIN L17"/>
    <property type="match status" value="1"/>
</dbReference>